<feature type="transmembrane region" description="Helical" evidence="8">
    <location>
        <begin position="413"/>
        <end position="433"/>
    </location>
</feature>
<dbReference type="Pfam" id="PF02386">
    <property type="entry name" value="TrkH"/>
    <property type="match status" value="3"/>
</dbReference>
<comment type="subcellular location">
    <subcellularLocation>
        <location evidence="1">Membrane</location>
        <topology evidence="1">Multi-pass membrane protein</topology>
    </subcellularLocation>
</comment>
<evidence type="ECO:0000256" key="5">
    <source>
        <dbReference type="ARBA" id="ARBA00023065"/>
    </source>
</evidence>
<keyword evidence="6 8" id="KW-0472">Membrane</keyword>
<evidence type="ECO:0000256" key="7">
    <source>
        <dbReference type="SAM" id="MobiDB-lite"/>
    </source>
</evidence>
<feature type="compositionally biased region" description="Basic and acidic residues" evidence="7">
    <location>
        <begin position="682"/>
        <end position="696"/>
    </location>
</feature>
<feature type="compositionally biased region" description="Polar residues" evidence="7">
    <location>
        <begin position="155"/>
        <end position="168"/>
    </location>
</feature>
<feature type="transmembrane region" description="Helical" evidence="8">
    <location>
        <begin position="562"/>
        <end position="582"/>
    </location>
</feature>
<keyword evidence="2" id="KW-0813">Transport</keyword>
<feature type="region of interest" description="Disordered" evidence="7">
    <location>
        <begin position="1025"/>
        <end position="1080"/>
    </location>
</feature>
<feature type="region of interest" description="Disordered" evidence="7">
    <location>
        <begin position="682"/>
        <end position="749"/>
    </location>
</feature>
<feature type="compositionally biased region" description="Basic and acidic residues" evidence="7">
    <location>
        <begin position="1048"/>
        <end position="1068"/>
    </location>
</feature>
<dbReference type="InterPro" id="IPR051143">
    <property type="entry name" value="TrkH_K-transport"/>
</dbReference>
<evidence type="ECO:0000256" key="3">
    <source>
        <dbReference type="ARBA" id="ARBA00022692"/>
    </source>
</evidence>
<comment type="caution">
    <text evidence="9">The sequence shown here is derived from an EMBL/GenBank/DDBJ whole genome shotgun (WGS) entry which is preliminary data.</text>
</comment>
<keyword evidence="4 8" id="KW-1133">Transmembrane helix</keyword>
<accession>A0ABQ5KQP7</accession>
<feature type="compositionally biased region" description="Basic and acidic residues" evidence="7">
    <location>
        <begin position="264"/>
        <end position="274"/>
    </location>
</feature>
<reference evidence="9" key="1">
    <citation type="submission" date="2022-03" db="EMBL/GenBank/DDBJ databases">
        <title>Draft genome sequence of Aduncisulcus paluster, a free-living microaerophilic Fornicata.</title>
        <authorList>
            <person name="Yuyama I."/>
            <person name="Kume K."/>
            <person name="Tamura T."/>
            <person name="Inagaki Y."/>
            <person name="Hashimoto T."/>
        </authorList>
    </citation>
    <scope>NUCLEOTIDE SEQUENCE</scope>
    <source>
        <strain evidence="9">NY0171</strain>
    </source>
</reference>
<dbReference type="InterPro" id="IPR003445">
    <property type="entry name" value="Cat_transpt"/>
</dbReference>
<evidence type="ECO:0000313" key="9">
    <source>
        <dbReference type="EMBL" id="GKT34326.1"/>
    </source>
</evidence>
<feature type="transmembrane region" description="Helical" evidence="8">
    <location>
        <begin position="47"/>
        <end position="67"/>
    </location>
</feature>
<keyword evidence="3 8" id="KW-0812">Transmembrane</keyword>
<feature type="compositionally biased region" description="Basic residues" evidence="7">
    <location>
        <begin position="170"/>
        <end position="183"/>
    </location>
</feature>
<feature type="region of interest" description="Disordered" evidence="7">
    <location>
        <begin position="124"/>
        <end position="280"/>
    </location>
</feature>
<organism evidence="9 10">
    <name type="scientific">Aduncisulcus paluster</name>
    <dbReference type="NCBI Taxonomy" id="2918883"/>
    <lineage>
        <taxon>Eukaryota</taxon>
        <taxon>Metamonada</taxon>
        <taxon>Carpediemonas-like organisms</taxon>
        <taxon>Aduncisulcus</taxon>
    </lineage>
</organism>
<name>A0ABQ5KQP7_9EUKA</name>
<feature type="transmembrane region" description="Helical" evidence="8">
    <location>
        <begin position="338"/>
        <end position="361"/>
    </location>
</feature>
<evidence type="ECO:0000256" key="1">
    <source>
        <dbReference type="ARBA" id="ARBA00004141"/>
    </source>
</evidence>
<feature type="transmembrane region" description="Helical" evidence="8">
    <location>
        <begin position="79"/>
        <end position="100"/>
    </location>
</feature>
<sequence length="1080" mass="124079">MKVDSERQFQFPYFRVHLLWYIFLALFFGTAIYITEYFHNYRSSKDVPWLDGVFTSTSALTVTGLLAVSFSDMCLMSQILTLICIQLGSASMMSMAPLLFRRLFLRRRFSREIVLMKNTNIPSPFHHSHSNSNQKTRNQSTRESVHIISADDESPVQSSPLDSQLPTTSHSHRRRRRKRHHKPTSGTIQEEKDGLHYQSSSDSIQWKDLESQDGSTPRHASTLPHSSIIIKTGEESSSHDSFEEEDHGIRARDMQDPTLFGSPSRDDASQDDHIPPSALSIPSTAVQDFEHLPSALYTIKAIHDASDDANKHKAASHEPAPRSKMLYEFFMDYRASGILLVAITTQILATYFVCWLCLYTYIKFSSKAQDDIMLGGYTGSVGWWCLFHVISAFNNAGFSLMPDNLLYMQRHPFIQTVIGFLIAAGNTLFPVMLRLTIWMQAQIYQRRKDTRREAKRQARRIKRRNRDRKLTGYAEIDSGSASIQEDDDLEILRGDPQDTATATLSLVYNSIISDDTLNRRRRKQEEKLLKELDEDEEEDVFAWLLTDARSCYTHLFPAHENFMLFMMWFVFTIVEWFAFLMLDMNTASFQYITPFNRAFCGLFQAVSTRSAGFNVLNLANLSDGLNVLYTGMMIVAPYPFISVLQSSMKSAPEEIKKETRRLKRELWKEKVKAEEEERMRDIAAEKKKQKRREERLKRKRERHAQRLAEQMSSYLDTDVGDTEATEDTQKETQSRTEAQTSVSKDSKGTLTKVYNSKEIPQEISKTLFPSSLGSQDKKITSDKVVLQTDSQGQYGYMYVQSRKGSISNDVHKKSSVSLKKSSKKSSYSSEDIWEKIKKVMSDIGVAYRVNTFERDLALIFIAWTLICCCESESMRFDLYFTPFMVIFELASAYGNVGLSLGHPNAISLSAYMNHWSRVFIMLVMLLGRHRGLPQNIDSVVSISLLSRDAPSVISRHLEVRKIKREISKIQVEETIVYDRLSKFLQMPRFRRSVFSGDTMPALSRKYSIDKQDSWVVVDDPGIEMSNSYAPADARSDREASEHRRKVRKEKEERGAAFDDESDDHHTDHAIPLLPFDLETK</sequence>
<evidence type="ECO:0000256" key="4">
    <source>
        <dbReference type="ARBA" id="ARBA00022989"/>
    </source>
</evidence>
<keyword evidence="10" id="KW-1185">Reference proteome</keyword>
<dbReference type="EMBL" id="BQXS01010796">
    <property type="protein sequence ID" value="GKT34326.1"/>
    <property type="molecule type" value="Genomic_DNA"/>
</dbReference>
<dbReference type="Proteomes" id="UP001057375">
    <property type="component" value="Unassembled WGS sequence"/>
</dbReference>
<proteinExistence type="predicted"/>
<evidence type="ECO:0000313" key="10">
    <source>
        <dbReference type="Proteomes" id="UP001057375"/>
    </source>
</evidence>
<feature type="compositionally biased region" description="Basic and acidic residues" evidence="7">
    <location>
        <begin position="232"/>
        <end position="255"/>
    </location>
</feature>
<dbReference type="PANTHER" id="PTHR31064">
    <property type="entry name" value="POTASSIUM TRANSPORT PROTEIN DDB_G0292412-RELATED"/>
    <property type="match status" value="1"/>
</dbReference>
<feature type="transmembrane region" description="Helical" evidence="8">
    <location>
        <begin position="381"/>
        <end position="401"/>
    </location>
</feature>
<evidence type="ECO:0000256" key="2">
    <source>
        <dbReference type="ARBA" id="ARBA00022448"/>
    </source>
</evidence>
<feature type="compositionally biased region" description="Polar residues" evidence="7">
    <location>
        <begin position="212"/>
        <end position="225"/>
    </location>
</feature>
<evidence type="ECO:0000256" key="6">
    <source>
        <dbReference type="ARBA" id="ARBA00023136"/>
    </source>
</evidence>
<feature type="transmembrane region" description="Helical" evidence="8">
    <location>
        <begin position="18"/>
        <end position="35"/>
    </location>
</feature>
<evidence type="ECO:0000256" key="8">
    <source>
        <dbReference type="SAM" id="Phobius"/>
    </source>
</evidence>
<keyword evidence="5" id="KW-0406">Ion transport</keyword>
<feature type="compositionally biased region" description="Polar residues" evidence="7">
    <location>
        <begin position="735"/>
        <end position="749"/>
    </location>
</feature>
<gene>
    <name evidence="9" type="ORF">ADUPG1_007695</name>
</gene>
<dbReference type="PANTHER" id="PTHR31064:SF30">
    <property type="entry name" value="HIGH-AFFINITY POTASSIUM TRANSPORT PROTEIN-RELATED"/>
    <property type="match status" value="1"/>
</dbReference>
<protein>
    <submittedName>
        <fullName evidence="9">Cation transporter like protein</fullName>
    </submittedName>
</protein>